<evidence type="ECO:0000259" key="2">
    <source>
        <dbReference type="Pfam" id="PF00551"/>
    </source>
</evidence>
<evidence type="ECO:0000313" key="5">
    <source>
        <dbReference type="Proteomes" id="UP000007494"/>
    </source>
</evidence>
<dbReference type="GO" id="GO:0005739">
    <property type="term" value="C:mitochondrion"/>
    <property type="evidence" value="ECO:0007669"/>
    <property type="project" value="TreeGrafter"/>
</dbReference>
<proteinExistence type="predicted"/>
<gene>
    <name evidence="4" type="ORF">NCLIV_050010</name>
</gene>
<dbReference type="OrthoDB" id="10268103at2759"/>
<evidence type="ECO:0000256" key="1">
    <source>
        <dbReference type="SAM" id="MobiDB-lite"/>
    </source>
</evidence>
<dbReference type="InterPro" id="IPR037022">
    <property type="entry name" value="Formyl_trans_C_sf"/>
</dbReference>
<dbReference type="EMBL" id="FR823391">
    <property type="protein sequence ID" value="CBZ54573.1"/>
    <property type="molecule type" value="Genomic_DNA"/>
</dbReference>
<accession>F0VKH2</accession>
<dbReference type="PANTHER" id="PTHR11138">
    <property type="entry name" value="METHIONYL-TRNA FORMYLTRANSFERASE"/>
    <property type="match status" value="1"/>
</dbReference>
<dbReference type="PANTHER" id="PTHR11138:SF5">
    <property type="entry name" value="METHIONYL-TRNA FORMYLTRANSFERASE, MITOCHONDRIAL"/>
    <property type="match status" value="1"/>
</dbReference>
<dbReference type="Gene3D" id="3.40.50.170">
    <property type="entry name" value="Formyl transferase, N-terminal domain"/>
    <property type="match status" value="1"/>
</dbReference>
<dbReference type="AlphaFoldDB" id="F0VKH2"/>
<feature type="domain" description="Formyl transferase N-terminal" evidence="2">
    <location>
        <begin position="449"/>
        <end position="606"/>
    </location>
</feature>
<sequence>MLSAACTLGKCPQVSLAHRGRTNHASASLFSVLRLSLSLGLRHLFSLPRGFFCLWKRLCFWIFLLSFLWKKHPFVAPWRSLGSRERCSPHCPWRGLRTCVVSCLLLSWTSLCLSSQAPPLTSPVRQTATSRPSTSCAFVSSAAPASLSASRSEPLERLTLNRPSASLPSPSQFGVCSRSTPSNARLNSNVSVPVSQFFGFPSKQTAVDSTLVHLPRVFPISGRPLRLRLTTFVVSGRSPCSWKPRVSAHVTNFSSRVFTSSLPSPLCLWRPESQRRPLPAPQPSLAHASSPSIFPLLRSSFAAVSSASVSSSVFPGISRTFPPSTLPPLPSGSVASLLSPGSSLSSPPSPSFSPALSPSWAAVSNDAGPIRVLFIGSPAVAVSALEVLLASSLNFSCASLPSLPSDDAKERGPPASTKPRARSAAHRVGSVAKPNREKNILGLPGGFVVSAVLCRRPSRRGRGRKTFVPCPVQVKTAFAETLSPPLPLFLASDLSSPSLLAALDSLSLDLAVCAAFALKLPDTLRSLPRHGTVLIHPSLLPRYRGAAPVRRALLNGERRVGVSLVRPSARFDEGALLHQSCLELSGNEHAEEVEEKLFQRGAQALLNTSLWTGRRTGGGPGVQQDASKATAARKIRAEERRISFAEMSASKIHNTVRALASHGSGVWTDLETGFFDSSCKGDQTEERNSEPGETVKEGAGCVANSRRGTDTIRQTMKVKLLRTRLGSVLPEEKAGADEPKGAASEEAPTCLAAQKSSSVVHACLSETPEENVSTSVASEPNLRGKKGSNTRVSSSQTPPEFSPQGSALSRNVCLDASGALRFVCGDGSVLLVEKLQRESRGPLSAPDFWNGLMGFAQRSRKSVEKSDASECMFTGEEWESERRGQVRSLRQRRGQAIFLRWVN</sequence>
<feature type="region of interest" description="Disordered" evidence="1">
    <location>
        <begin position="677"/>
        <end position="698"/>
    </location>
</feature>
<dbReference type="Pfam" id="PF00551">
    <property type="entry name" value="Formyl_trans_N"/>
    <property type="match status" value="1"/>
</dbReference>
<name>F0VKH2_NEOCL</name>
<dbReference type="RefSeq" id="XP_003884603.1">
    <property type="nucleotide sequence ID" value="XM_003884554.1"/>
</dbReference>
<keyword evidence="4" id="KW-0808">Transferase</keyword>
<evidence type="ECO:0000313" key="4">
    <source>
        <dbReference type="EMBL" id="CBZ54573.1"/>
    </source>
</evidence>
<dbReference type="InterPro" id="IPR002376">
    <property type="entry name" value="Formyl_transf_N"/>
</dbReference>
<feature type="compositionally biased region" description="Basic and acidic residues" evidence="1">
    <location>
        <begin position="682"/>
        <end position="696"/>
    </location>
</feature>
<dbReference type="GO" id="GO:0004479">
    <property type="term" value="F:methionyl-tRNA formyltransferase activity"/>
    <property type="evidence" value="ECO:0007669"/>
    <property type="project" value="TreeGrafter"/>
</dbReference>
<evidence type="ECO:0000259" key="3">
    <source>
        <dbReference type="Pfam" id="PF02911"/>
    </source>
</evidence>
<organism evidence="4 5">
    <name type="scientific">Neospora caninum (strain Liverpool)</name>
    <dbReference type="NCBI Taxonomy" id="572307"/>
    <lineage>
        <taxon>Eukaryota</taxon>
        <taxon>Sar</taxon>
        <taxon>Alveolata</taxon>
        <taxon>Apicomplexa</taxon>
        <taxon>Conoidasida</taxon>
        <taxon>Coccidia</taxon>
        <taxon>Eucoccidiorida</taxon>
        <taxon>Eimeriorina</taxon>
        <taxon>Sarcocystidae</taxon>
        <taxon>Neospora</taxon>
    </lineage>
</organism>
<dbReference type="OMA" id="FWNGLMG"/>
<dbReference type="Proteomes" id="UP000007494">
    <property type="component" value="Chromosome X"/>
</dbReference>
<dbReference type="SUPFAM" id="SSF53328">
    <property type="entry name" value="Formyltransferase"/>
    <property type="match status" value="1"/>
</dbReference>
<keyword evidence="5" id="KW-1185">Reference proteome</keyword>
<dbReference type="Pfam" id="PF02911">
    <property type="entry name" value="Formyl_trans_C"/>
    <property type="match status" value="1"/>
</dbReference>
<feature type="compositionally biased region" description="Polar residues" evidence="1">
    <location>
        <begin position="789"/>
        <end position="807"/>
    </location>
</feature>
<feature type="domain" description="Formyl transferase C-terminal" evidence="3">
    <location>
        <begin position="634"/>
        <end position="699"/>
    </location>
</feature>
<dbReference type="InterPro" id="IPR036477">
    <property type="entry name" value="Formyl_transf_N_sf"/>
</dbReference>
<reference evidence="5" key="1">
    <citation type="journal article" date="2012" name="PLoS Pathog.">
        <title>Comparative genomics of the apicomplexan parasites Toxoplasma gondii and Neospora caninum: Coccidia differing in host range and transmission strategy.</title>
        <authorList>
            <person name="Reid A.J."/>
            <person name="Vermont S.J."/>
            <person name="Cotton J.A."/>
            <person name="Harris D."/>
            <person name="Hill-Cawthorne G.A."/>
            <person name="Konen-Waisman S."/>
            <person name="Latham S.M."/>
            <person name="Mourier T."/>
            <person name="Norton R."/>
            <person name="Quail M.A."/>
            <person name="Sanders M."/>
            <person name="Shanmugam D."/>
            <person name="Sohal A."/>
            <person name="Wasmuth J.D."/>
            <person name="Brunk B."/>
            <person name="Grigg M.E."/>
            <person name="Howard J.C."/>
            <person name="Parkinson J."/>
            <person name="Roos D.S."/>
            <person name="Trees A.J."/>
            <person name="Berriman M."/>
            <person name="Pain A."/>
            <person name="Wastling J.M."/>
        </authorList>
    </citation>
    <scope>NUCLEOTIDE SEQUENCE [LARGE SCALE GENOMIC DNA]</scope>
    <source>
        <strain evidence="5">Liverpool</strain>
    </source>
</reference>
<dbReference type="VEuPathDB" id="ToxoDB:NCLIV_050010"/>
<dbReference type="Gene3D" id="3.10.25.10">
    <property type="entry name" value="Formyl transferase, C-terminal domain"/>
    <property type="match status" value="1"/>
</dbReference>
<dbReference type="GeneID" id="13442504"/>
<dbReference type="InterPro" id="IPR005793">
    <property type="entry name" value="Formyl_trans_C"/>
</dbReference>
<feature type="region of interest" description="Disordered" evidence="1">
    <location>
        <begin position="404"/>
        <end position="429"/>
    </location>
</feature>
<dbReference type="eggNOG" id="KOG3082">
    <property type="taxonomic scope" value="Eukaryota"/>
</dbReference>
<protein>
    <submittedName>
        <fullName evidence="4">Putative formyl transferase domain-containing protein</fullName>
    </submittedName>
</protein>
<dbReference type="InParanoid" id="F0VKH2"/>
<feature type="region of interest" description="Disordered" evidence="1">
    <location>
        <begin position="766"/>
        <end position="807"/>
    </location>
</feature>